<dbReference type="InterPro" id="IPR052579">
    <property type="entry name" value="Zinc_finger_SWIM"/>
</dbReference>
<sequence length="498" mass="58467">MSHVLQFDDKMDITEKFQQLIVSKPFPTFENFKQTLKLFTELTGSQFTIKRRMRHKTNAPMRDAHIFRCVTYACICTFSTECEVFFHIESKGKCIRVTQFYMTHNHEIIYNPAFEEDDSTYDVQCDLTDHFEEMFPEKCFDTFDEFWNKLKEFQAKTGSIYIKHNACRWPASALDKAHLVYRVVKIECVHYGRHECKSNQPNIKMSCKIGCKSCIRVTSGTGRVVIGKFNMKHNHPVPIESAIQYPLNTLLADERKRNSEYHVQADVTTEFVETFASGRFSTYNDFLLRLEEFQQVTGFYYSKRNSDLWPPDAVNKQHLKYKFAVFDCVHYGYTHSNRRQRNTERRAGFCFRNKFGCRSTLRISTAKGYVEILTYEMRHNHPASKASSDECPPQAWLLSGIKIAEEIPLPTKRRRSWKHHLAHHATNDRLSPLSHTPADNESVQLIRPQLDKLYELGMCTTPTQFERFSQQLFQFCSHWKEKLQPMDNHLTQLSSDNP</sequence>
<dbReference type="AlphaFoldDB" id="A0A0X3PF69"/>
<gene>
    <name evidence="1" type="ORF">TR126922</name>
</gene>
<dbReference type="EMBL" id="GEEE01014678">
    <property type="protein sequence ID" value="JAP48547.1"/>
    <property type="molecule type" value="Transcribed_RNA"/>
</dbReference>
<organism evidence="1">
    <name type="scientific">Schistocephalus solidus</name>
    <name type="common">Tapeworm</name>
    <dbReference type="NCBI Taxonomy" id="70667"/>
    <lineage>
        <taxon>Eukaryota</taxon>
        <taxon>Metazoa</taxon>
        <taxon>Spiralia</taxon>
        <taxon>Lophotrochozoa</taxon>
        <taxon>Platyhelminthes</taxon>
        <taxon>Cestoda</taxon>
        <taxon>Eucestoda</taxon>
        <taxon>Diphyllobothriidea</taxon>
        <taxon>Diphyllobothriidae</taxon>
        <taxon>Schistocephalus</taxon>
    </lineage>
</organism>
<proteinExistence type="predicted"/>
<name>A0A0X3PF69_SCHSO</name>
<reference evidence="1" key="1">
    <citation type="submission" date="2016-01" db="EMBL/GenBank/DDBJ databases">
        <title>Reference transcriptome for the parasite Schistocephalus solidus: insights into the molecular evolution of parasitism.</title>
        <authorList>
            <person name="Hebert F.O."/>
            <person name="Grambauer S."/>
            <person name="Barber I."/>
            <person name="Landry C.R."/>
            <person name="Aubin-Horth N."/>
        </authorList>
    </citation>
    <scope>NUCLEOTIDE SEQUENCE</scope>
</reference>
<protein>
    <recommendedName>
        <fullName evidence="2">FAR1 DNA-binding domain</fullName>
    </recommendedName>
</protein>
<dbReference type="PANTHER" id="PTHR31569">
    <property type="entry name" value="SWIM-TYPE DOMAIN-CONTAINING PROTEIN"/>
    <property type="match status" value="1"/>
</dbReference>
<dbReference type="PANTHER" id="PTHR31569:SF4">
    <property type="entry name" value="SWIM-TYPE DOMAIN-CONTAINING PROTEIN"/>
    <property type="match status" value="1"/>
</dbReference>
<accession>A0A0X3PF69</accession>
<evidence type="ECO:0000313" key="1">
    <source>
        <dbReference type="EMBL" id="JAP48547.1"/>
    </source>
</evidence>
<evidence type="ECO:0008006" key="2">
    <source>
        <dbReference type="Google" id="ProtNLM"/>
    </source>
</evidence>